<reference evidence="1 2" key="1">
    <citation type="submission" date="2013-01" db="EMBL/GenBank/DDBJ databases">
        <authorList>
            <person name="Harkins D.M."/>
            <person name="Durkin A.S."/>
            <person name="Brinkac L.M."/>
            <person name="Haft D.H."/>
            <person name="Selengut J.D."/>
            <person name="Sanka R."/>
            <person name="DePew J."/>
            <person name="Purushe J."/>
            <person name="Galloway R.L."/>
            <person name="Vinetz J.M."/>
            <person name="Sutton G.G."/>
            <person name="Nierman W.C."/>
            <person name="Fouts D.E."/>
        </authorList>
    </citation>
    <scope>NUCLEOTIDE SEQUENCE [LARGE SCALE GENOMIC DNA]</scope>
    <source>
        <strain evidence="1 2">Nikolaevo</strain>
    </source>
</reference>
<evidence type="ECO:0000313" key="1">
    <source>
        <dbReference type="EMBL" id="EMK21633.1"/>
    </source>
</evidence>
<comment type="caution">
    <text evidence="1">The sequence shown here is derived from an EMBL/GenBank/DDBJ whole genome shotgun (WGS) entry which is preliminary data.</text>
</comment>
<gene>
    <name evidence="1" type="ORF">LEP1GSC008_1875</name>
</gene>
<sequence length="39" mass="4671">MNQLQIHSILNSLEQSFKHDRIYQNSNFICKLLFNGYRG</sequence>
<accession>M6EYR4</accession>
<evidence type="ECO:0000313" key="2">
    <source>
        <dbReference type="Proteomes" id="UP000011980"/>
    </source>
</evidence>
<proteinExistence type="predicted"/>
<organism evidence="1 2">
    <name type="scientific">Leptospira kirschneri serovar Bulgarica str. Nikolaevo</name>
    <dbReference type="NCBI Taxonomy" id="1240687"/>
    <lineage>
        <taxon>Bacteria</taxon>
        <taxon>Pseudomonadati</taxon>
        <taxon>Spirochaetota</taxon>
        <taxon>Spirochaetia</taxon>
        <taxon>Leptospirales</taxon>
        <taxon>Leptospiraceae</taxon>
        <taxon>Leptospira</taxon>
    </lineage>
</organism>
<name>M6EYR4_9LEPT</name>
<dbReference type="EMBL" id="ANCE01000189">
    <property type="protein sequence ID" value="EMK21633.1"/>
    <property type="molecule type" value="Genomic_DNA"/>
</dbReference>
<dbReference type="AlphaFoldDB" id="M6EYR4"/>
<dbReference type="Proteomes" id="UP000011980">
    <property type="component" value="Unassembled WGS sequence"/>
</dbReference>
<protein>
    <submittedName>
        <fullName evidence="1">Uncharacterized protein</fullName>
    </submittedName>
</protein>